<keyword evidence="2" id="KW-0479">Metal-binding</keyword>
<dbReference type="GO" id="GO:0003677">
    <property type="term" value="F:DNA binding"/>
    <property type="evidence" value="ECO:0007669"/>
    <property type="project" value="InterPro"/>
</dbReference>
<dbReference type="GO" id="GO:0008270">
    <property type="term" value="F:zinc ion binding"/>
    <property type="evidence" value="ECO:0007669"/>
    <property type="project" value="InterPro"/>
</dbReference>
<dbReference type="Gene3D" id="4.10.240.10">
    <property type="entry name" value="Zn(2)-C6 fungal-type DNA-binding domain"/>
    <property type="match status" value="1"/>
</dbReference>
<feature type="domain" description="Zn(2)-C6 fungal-type" evidence="5">
    <location>
        <begin position="26"/>
        <end position="60"/>
    </location>
</feature>
<dbReference type="AlphaFoldDB" id="A0A1L7XLR1"/>
<dbReference type="SUPFAM" id="SSF57701">
    <property type="entry name" value="Zn2/Cys6 DNA-binding domain"/>
    <property type="match status" value="1"/>
</dbReference>
<feature type="region of interest" description="Disordered" evidence="4">
    <location>
        <begin position="67"/>
        <end position="111"/>
    </location>
</feature>
<dbReference type="OrthoDB" id="4898680at2759"/>
<protein>
    <recommendedName>
        <fullName evidence="5">Zn(2)-C6 fungal-type domain-containing protein</fullName>
    </recommendedName>
</protein>
<keyword evidence="7" id="KW-1185">Reference proteome</keyword>
<dbReference type="InterPro" id="IPR036864">
    <property type="entry name" value="Zn2-C6_fun-type_DNA-bd_sf"/>
</dbReference>
<organism evidence="6 7">
    <name type="scientific">Phialocephala subalpina</name>
    <dbReference type="NCBI Taxonomy" id="576137"/>
    <lineage>
        <taxon>Eukaryota</taxon>
        <taxon>Fungi</taxon>
        <taxon>Dikarya</taxon>
        <taxon>Ascomycota</taxon>
        <taxon>Pezizomycotina</taxon>
        <taxon>Leotiomycetes</taxon>
        <taxon>Helotiales</taxon>
        <taxon>Mollisiaceae</taxon>
        <taxon>Phialocephala</taxon>
        <taxon>Phialocephala fortinii species complex</taxon>
    </lineage>
</organism>
<gene>
    <name evidence="6" type="ORF">PAC_15844</name>
</gene>
<proteinExistence type="predicted"/>
<dbReference type="Proteomes" id="UP000184330">
    <property type="component" value="Unassembled WGS sequence"/>
</dbReference>
<evidence type="ECO:0000256" key="4">
    <source>
        <dbReference type="SAM" id="MobiDB-lite"/>
    </source>
</evidence>
<dbReference type="SMART" id="SM00066">
    <property type="entry name" value="GAL4"/>
    <property type="match status" value="1"/>
</dbReference>
<sequence length="676" mass="76379">MLQTSPSLIDRRAGTVSKRRNGLNPACESCRKAKVRCDITPSETVCARCKKRKNPSSCVFLEAPMTKERRESPVQKTESSPQSVSPAFANCSPTPTPSTNSPRTTEKPGYLGLTSYSATLHHAGLHSPDETMEECAPTLECDKVASGVLILRQLPDEKTCHILLDNFIANSVSLLNLPRSAVKHIMASIFTTFGPSLKKPYLDSELEKVSRHILSATQTPVEEPDDPAEWLESMSGKNIRWDFVGLLFIMFACGMLGLPDSEYAQMIDKNTSTNDRKNYMKGMRTAVERCSELARDSMSPMFCNLLYKNLLFETVLQGDSSLAVWRLHHDLVAVASAIGLHCYQGTPTVTVRSEMTKRMSACVFRNDKEIAMFIGRPPALSHRYYTCPLPLDLHDDVLMEGGEALQREIDALDENGWNTKGKVYDATICRMVVLSAMIQDEVMELFLGAPSQFSMERVNSLKSRTIETFQAIPYLISATKERLLASESNFLLWRLLFGRMDYLRIHFLLERLSVERGHESKQKLIDVSREMVDLTVFLWLQRDRSFTKYYDFDYTIMCFGMPSTGILCAELLKQIRHPKTASDLNFPSAEVVQNLSYMIGFLEWIKPEAGNYKLCRHMAQVIKRVLEQAFEPPPVEEVPAVDRVAELDPSMWDGMGIDDFEWLNNVDWGRGAFPFG</sequence>
<evidence type="ECO:0000256" key="3">
    <source>
        <dbReference type="ARBA" id="ARBA00023242"/>
    </source>
</evidence>
<dbReference type="GO" id="GO:0000981">
    <property type="term" value="F:DNA-binding transcription factor activity, RNA polymerase II-specific"/>
    <property type="evidence" value="ECO:0007669"/>
    <property type="project" value="InterPro"/>
</dbReference>
<dbReference type="EMBL" id="FJOG01000034">
    <property type="protein sequence ID" value="CZR65944.1"/>
    <property type="molecule type" value="Genomic_DNA"/>
</dbReference>
<keyword evidence="3" id="KW-0539">Nucleus</keyword>
<dbReference type="InterPro" id="IPR001138">
    <property type="entry name" value="Zn2Cys6_DnaBD"/>
</dbReference>
<dbReference type="PROSITE" id="PS50048">
    <property type="entry name" value="ZN2_CY6_FUNGAL_2"/>
    <property type="match status" value="1"/>
</dbReference>
<evidence type="ECO:0000259" key="5">
    <source>
        <dbReference type="PROSITE" id="PS50048"/>
    </source>
</evidence>
<evidence type="ECO:0000313" key="7">
    <source>
        <dbReference type="Proteomes" id="UP000184330"/>
    </source>
</evidence>
<dbReference type="InterPro" id="IPR007219">
    <property type="entry name" value="XnlR_reg_dom"/>
</dbReference>
<dbReference type="PANTHER" id="PTHR31001:SF40">
    <property type="entry name" value="ZN(II)2CYS6 TRANSCRIPTION FACTOR (EUROFUNG)"/>
    <property type="match status" value="1"/>
</dbReference>
<dbReference type="PANTHER" id="PTHR31001">
    <property type="entry name" value="UNCHARACTERIZED TRANSCRIPTIONAL REGULATORY PROTEIN"/>
    <property type="match status" value="1"/>
</dbReference>
<feature type="region of interest" description="Disordered" evidence="4">
    <location>
        <begin position="1"/>
        <end position="21"/>
    </location>
</feature>
<evidence type="ECO:0000313" key="6">
    <source>
        <dbReference type="EMBL" id="CZR65944.1"/>
    </source>
</evidence>
<evidence type="ECO:0000256" key="1">
    <source>
        <dbReference type="ARBA" id="ARBA00004123"/>
    </source>
</evidence>
<dbReference type="GO" id="GO:0006351">
    <property type="term" value="P:DNA-templated transcription"/>
    <property type="evidence" value="ECO:0007669"/>
    <property type="project" value="InterPro"/>
</dbReference>
<dbReference type="PROSITE" id="PS00463">
    <property type="entry name" value="ZN2_CY6_FUNGAL_1"/>
    <property type="match status" value="1"/>
</dbReference>
<dbReference type="Pfam" id="PF04082">
    <property type="entry name" value="Fungal_trans"/>
    <property type="match status" value="1"/>
</dbReference>
<dbReference type="CDD" id="cd00067">
    <property type="entry name" value="GAL4"/>
    <property type="match status" value="1"/>
</dbReference>
<accession>A0A1L7XLR1</accession>
<dbReference type="SMART" id="SM00906">
    <property type="entry name" value="Fungal_trans"/>
    <property type="match status" value="1"/>
</dbReference>
<dbReference type="InterPro" id="IPR050613">
    <property type="entry name" value="Sec_Metabolite_Reg"/>
</dbReference>
<name>A0A1L7XLR1_9HELO</name>
<dbReference type="CDD" id="cd12148">
    <property type="entry name" value="fungal_TF_MHR"/>
    <property type="match status" value="1"/>
</dbReference>
<dbReference type="GO" id="GO:0005634">
    <property type="term" value="C:nucleus"/>
    <property type="evidence" value="ECO:0007669"/>
    <property type="project" value="UniProtKB-SubCell"/>
</dbReference>
<reference evidence="6 7" key="1">
    <citation type="submission" date="2016-03" db="EMBL/GenBank/DDBJ databases">
        <authorList>
            <person name="Ploux O."/>
        </authorList>
    </citation>
    <scope>NUCLEOTIDE SEQUENCE [LARGE SCALE GENOMIC DNA]</scope>
    <source>
        <strain evidence="6 7">UAMH 11012</strain>
    </source>
</reference>
<feature type="compositionally biased region" description="Polar residues" evidence="4">
    <location>
        <begin position="74"/>
        <end position="85"/>
    </location>
</feature>
<comment type="subcellular location">
    <subcellularLocation>
        <location evidence="1">Nucleus</location>
    </subcellularLocation>
</comment>
<evidence type="ECO:0000256" key="2">
    <source>
        <dbReference type="ARBA" id="ARBA00022723"/>
    </source>
</evidence>